<comment type="caution">
    <text evidence="3">The sequence shown here is derived from an EMBL/GenBank/DDBJ whole genome shotgun (WGS) entry which is preliminary data.</text>
</comment>
<dbReference type="eggNOG" id="ENOG5031DQ0">
    <property type="taxonomic scope" value="Bacteria"/>
</dbReference>
<evidence type="ECO:0000313" key="4">
    <source>
        <dbReference type="Proteomes" id="UP000027446"/>
    </source>
</evidence>
<protein>
    <submittedName>
        <fullName evidence="3">Putative lipoprotein</fullName>
    </submittedName>
</protein>
<dbReference type="RefSeq" id="WP_051596006.1">
    <property type="nucleotide sequence ID" value="NZ_ARYH01000001.1"/>
</dbReference>
<evidence type="ECO:0000256" key="1">
    <source>
        <dbReference type="SAM" id="SignalP"/>
    </source>
</evidence>
<dbReference type="Gene3D" id="3.30.565.40">
    <property type="entry name" value="Fervidobacterium nodosum Rt17-B1 like"/>
    <property type="match status" value="1"/>
</dbReference>
<sequence>MKHALFLSAALLTATVPGACGQAGDTAEMPGATVQLAGTDDAAADPQVASTADMPRFLLVDNDVLKADARFEEAIFAFDPAIAADLIEDANSRIEVMQQDALAYKEADPEYFRPYGLKIDWRVTGAAGSLAGLEGFIFTFTGGAHGNYMTDARIYDTATGDRLQAGDLFTDKEAAASALAPDVFDGIASAKAARSGSPDNRETFRGEAEDALAGSNLFAGEVSLAASTEEGKLGGLVLHYAPYEIGSYAEGAYHITLPQADFHDLLKPEYADLFGGEPADIQRFGD</sequence>
<dbReference type="InterPro" id="IPR037126">
    <property type="entry name" value="PdaC/RsiV-like_sf"/>
</dbReference>
<dbReference type="EMBL" id="ARYH01000001">
    <property type="protein sequence ID" value="KCZ85481.1"/>
    <property type="molecule type" value="Genomic_DNA"/>
</dbReference>
<proteinExistence type="predicted"/>
<feature type="chain" id="PRO_5001663944" evidence="1">
    <location>
        <begin position="20"/>
        <end position="286"/>
    </location>
</feature>
<keyword evidence="4" id="KW-1185">Reference proteome</keyword>
<reference evidence="3 4" key="1">
    <citation type="journal article" date="2014" name="Antonie Van Leeuwenhoek">
        <title>Hyphomonas beringensis sp. nov. and Hyphomonas chukchiensis sp. nov., isolated from surface seawater of the Bering Sea and Chukchi Sea.</title>
        <authorList>
            <person name="Li C."/>
            <person name="Lai Q."/>
            <person name="Li G."/>
            <person name="Dong C."/>
            <person name="Wang J."/>
            <person name="Liao Y."/>
            <person name="Shao Z."/>
        </authorList>
    </citation>
    <scope>NUCLEOTIDE SEQUENCE [LARGE SCALE GENOMIC DNA]</scope>
    <source>
        <strain evidence="3 4">MHS-3</strain>
    </source>
</reference>
<dbReference type="Proteomes" id="UP000027446">
    <property type="component" value="Unassembled WGS sequence"/>
</dbReference>
<feature type="signal peptide" evidence="1">
    <location>
        <begin position="1"/>
        <end position="19"/>
    </location>
</feature>
<dbReference type="STRING" id="1280949.HAD_07350"/>
<evidence type="ECO:0000259" key="2">
    <source>
        <dbReference type="Pfam" id="PF11738"/>
    </source>
</evidence>
<organism evidence="3 4">
    <name type="scientific">Hyphomonas adhaerens MHS-3</name>
    <dbReference type="NCBI Taxonomy" id="1280949"/>
    <lineage>
        <taxon>Bacteria</taxon>
        <taxon>Pseudomonadati</taxon>
        <taxon>Pseudomonadota</taxon>
        <taxon>Alphaproteobacteria</taxon>
        <taxon>Hyphomonadales</taxon>
        <taxon>Hyphomonadaceae</taxon>
        <taxon>Hyphomonas</taxon>
    </lineage>
</organism>
<dbReference type="PATRIC" id="fig|1280949.3.peg.1496"/>
<dbReference type="Pfam" id="PF11738">
    <property type="entry name" value="DUF3298"/>
    <property type="match status" value="1"/>
</dbReference>
<dbReference type="OrthoDB" id="4760806at2"/>
<dbReference type="InterPro" id="IPR021729">
    <property type="entry name" value="DUF3298"/>
</dbReference>
<keyword evidence="3" id="KW-0449">Lipoprotein</keyword>
<evidence type="ECO:0000313" key="3">
    <source>
        <dbReference type="EMBL" id="KCZ85481.1"/>
    </source>
</evidence>
<keyword evidence="1" id="KW-0732">Signal</keyword>
<name>A0A069E993_9PROT</name>
<dbReference type="AlphaFoldDB" id="A0A069E993"/>
<dbReference type="Gene3D" id="3.90.640.20">
    <property type="entry name" value="Heat-shock cognate protein, ATPase"/>
    <property type="match status" value="1"/>
</dbReference>
<feature type="domain" description="DUF3298" evidence="2">
    <location>
        <begin position="234"/>
        <end position="259"/>
    </location>
</feature>
<gene>
    <name evidence="3" type="ORF">HAD_07350</name>
</gene>
<accession>A0A069E993</accession>